<dbReference type="AlphaFoldDB" id="A0A377ZL98"/>
<keyword evidence="1" id="KW-0813">Transport</keyword>
<dbReference type="SUPFAM" id="SSF52540">
    <property type="entry name" value="P-loop containing nucleoside triphosphate hydrolases"/>
    <property type="match status" value="1"/>
</dbReference>
<dbReference type="InterPro" id="IPR000185">
    <property type="entry name" value="SecA"/>
</dbReference>
<keyword evidence="2" id="KW-1003">Cell membrane</keyword>
<evidence type="ECO:0000256" key="2">
    <source>
        <dbReference type="ARBA" id="ARBA00022475"/>
    </source>
</evidence>
<evidence type="ECO:0000256" key="3">
    <source>
        <dbReference type="ARBA" id="ARBA00022741"/>
    </source>
</evidence>
<keyword evidence="8" id="KW-0472">Membrane</keyword>
<dbReference type="GO" id="GO:0005886">
    <property type="term" value="C:plasma membrane"/>
    <property type="evidence" value="ECO:0007669"/>
    <property type="project" value="TreeGrafter"/>
</dbReference>
<protein>
    <submittedName>
        <fullName evidence="10">Protein export cytoplasm protein SecA ATPase RNA helicase</fullName>
    </submittedName>
</protein>
<name>A0A377ZL98_KLEPN</name>
<dbReference type="Pfam" id="PF21090">
    <property type="entry name" value="P-loop_SecA"/>
    <property type="match status" value="1"/>
</dbReference>
<evidence type="ECO:0000313" key="10">
    <source>
        <dbReference type="EMBL" id="STU74460.1"/>
    </source>
</evidence>
<keyword evidence="5" id="KW-0653">Protein transport</keyword>
<dbReference type="PANTHER" id="PTHR30612">
    <property type="entry name" value="SECA INNER MEMBRANE COMPONENT OF SEC PROTEIN SECRETION SYSTEM"/>
    <property type="match status" value="1"/>
</dbReference>
<organism evidence="10 11">
    <name type="scientific">Klebsiella pneumoniae</name>
    <dbReference type="NCBI Taxonomy" id="573"/>
    <lineage>
        <taxon>Bacteria</taxon>
        <taxon>Pseudomonadati</taxon>
        <taxon>Pseudomonadota</taxon>
        <taxon>Gammaproteobacteria</taxon>
        <taxon>Enterobacterales</taxon>
        <taxon>Enterobacteriaceae</taxon>
        <taxon>Klebsiella/Raoultella group</taxon>
        <taxon>Klebsiella</taxon>
        <taxon>Klebsiella pneumoniae complex</taxon>
    </lineage>
</organism>
<dbReference type="InterPro" id="IPR027417">
    <property type="entry name" value="P-loop_NTPase"/>
</dbReference>
<keyword evidence="10" id="KW-0378">Hydrolase</keyword>
<dbReference type="PANTHER" id="PTHR30612:SF0">
    <property type="entry name" value="CHLOROPLAST PROTEIN-TRANSPORTING ATPASE"/>
    <property type="match status" value="1"/>
</dbReference>
<evidence type="ECO:0000313" key="11">
    <source>
        <dbReference type="Proteomes" id="UP000255192"/>
    </source>
</evidence>
<sequence length="54" mass="5685">MVSRELTKAGIKHNVLNAKFHASEADIVAQAGYPSAVTIATNMAGRGTDIMLGR</sequence>
<proteinExistence type="predicted"/>
<dbReference type="GO" id="GO:0031522">
    <property type="term" value="C:cell envelope Sec protein transport complex"/>
    <property type="evidence" value="ECO:0007669"/>
    <property type="project" value="TreeGrafter"/>
</dbReference>
<reference evidence="10 11" key="1">
    <citation type="submission" date="2018-06" db="EMBL/GenBank/DDBJ databases">
        <authorList>
            <consortium name="Pathogen Informatics"/>
            <person name="Doyle S."/>
        </authorList>
    </citation>
    <scope>NUCLEOTIDE SEQUENCE [LARGE SCALE GENOMIC DNA]</scope>
    <source>
        <strain evidence="10 11">NCTC204</strain>
    </source>
</reference>
<dbReference type="GO" id="GO:0005829">
    <property type="term" value="C:cytosol"/>
    <property type="evidence" value="ECO:0007669"/>
    <property type="project" value="TreeGrafter"/>
</dbReference>
<dbReference type="InterPro" id="IPR020937">
    <property type="entry name" value="SecA_CS"/>
</dbReference>
<dbReference type="InterPro" id="IPR044722">
    <property type="entry name" value="SecA_SF2_C"/>
</dbReference>
<dbReference type="PROSITE" id="PS01312">
    <property type="entry name" value="SECA"/>
    <property type="match status" value="1"/>
</dbReference>
<dbReference type="GO" id="GO:0005524">
    <property type="term" value="F:ATP binding"/>
    <property type="evidence" value="ECO:0007669"/>
    <property type="project" value="UniProtKB-KW"/>
</dbReference>
<evidence type="ECO:0000256" key="4">
    <source>
        <dbReference type="ARBA" id="ARBA00022840"/>
    </source>
</evidence>
<dbReference type="GO" id="GO:0043952">
    <property type="term" value="P:protein transport by the Sec complex"/>
    <property type="evidence" value="ECO:0007669"/>
    <property type="project" value="TreeGrafter"/>
</dbReference>
<keyword evidence="4" id="KW-0067">ATP-binding</keyword>
<keyword evidence="7" id="KW-0811">Translocation</keyword>
<keyword evidence="10" id="KW-0347">Helicase</keyword>
<dbReference type="PROSITE" id="PS51196">
    <property type="entry name" value="SECA_MOTOR_DEAD"/>
    <property type="match status" value="1"/>
</dbReference>
<evidence type="ECO:0000256" key="6">
    <source>
        <dbReference type="ARBA" id="ARBA00022967"/>
    </source>
</evidence>
<evidence type="ECO:0000256" key="1">
    <source>
        <dbReference type="ARBA" id="ARBA00022448"/>
    </source>
</evidence>
<evidence type="ECO:0000256" key="7">
    <source>
        <dbReference type="ARBA" id="ARBA00023010"/>
    </source>
</evidence>
<dbReference type="GO" id="GO:0006886">
    <property type="term" value="P:intracellular protein transport"/>
    <property type="evidence" value="ECO:0007669"/>
    <property type="project" value="InterPro"/>
</dbReference>
<evidence type="ECO:0000256" key="5">
    <source>
        <dbReference type="ARBA" id="ARBA00022927"/>
    </source>
</evidence>
<evidence type="ECO:0000259" key="9">
    <source>
        <dbReference type="PROSITE" id="PS51196"/>
    </source>
</evidence>
<dbReference type="GO" id="GO:0004386">
    <property type="term" value="F:helicase activity"/>
    <property type="evidence" value="ECO:0007669"/>
    <property type="project" value="UniProtKB-KW"/>
</dbReference>
<evidence type="ECO:0000256" key="8">
    <source>
        <dbReference type="ARBA" id="ARBA00023136"/>
    </source>
</evidence>
<dbReference type="EMBL" id="UGMD01000002">
    <property type="protein sequence ID" value="STU74460.1"/>
    <property type="molecule type" value="Genomic_DNA"/>
</dbReference>
<feature type="domain" description="SecA family profile" evidence="9">
    <location>
        <begin position="1"/>
        <end position="54"/>
    </location>
</feature>
<dbReference type="Gene3D" id="3.40.50.300">
    <property type="entry name" value="P-loop containing nucleotide triphosphate hydrolases"/>
    <property type="match status" value="1"/>
</dbReference>
<dbReference type="Proteomes" id="UP000255192">
    <property type="component" value="Unassembled WGS sequence"/>
</dbReference>
<dbReference type="InterPro" id="IPR014018">
    <property type="entry name" value="SecA_motor_DEAD"/>
</dbReference>
<keyword evidence="6" id="KW-1278">Translocase</keyword>
<keyword evidence="3" id="KW-0547">Nucleotide-binding</keyword>
<gene>
    <name evidence="10" type="primary">secA_2</name>
    <name evidence="10" type="ORF">NCTC204_00754</name>
</gene>
<accession>A0A377ZL98</accession>
<dbReference type="GO" id="GO:0006605">
    <property type="term" value="P:protein targeting"/>
    <property type="evidence" value="ECO:0007669"/>
    <property type="project" value="InterPro"/>
</dbReference>